<evidence type="ECO:0000313" key="2">
    <source>
        <dbReference type="EMBL" id="KAK0601275.1"/>
    </source>
</evidence>
<proteinExistence type="predicted"/>
<sequence length="499" mass="58503">MMAKYMNMNVSDLKITEDQIVVMDRISELPDVIIHHIMSYLSTLEATQTCVLSKRWNHLQTSFPILDFDLIYFEEKDLETRRKKRKIYNINKFIQFVDASLLRFCEAKVSMQKFRLSMKVYDAERVASHLEKWIELAVANEVKELDLNVETIGDRRYSPPETIFSAEFVTTLKLGGCNLEQFSAYTIRFHFLKKLVLNAVHIDEQAFQKFISECPLLEDLFLSLCWHCKCISVSHAPKLKILTVNASPSSNFCDDNLFGEVESIEIVVPSLQQCTLIDFHRSFVIDMVGCADLKYFNLTSVKILVQKLHNLISKLPLLEKLILKDCVLERVSLSSNRLKELQIICCPRLKVIDINVPSLLTISYEFYANPAHSINVPHQCSWKVRFSFDCQRYRFLIWLDRIKKILELPHQIEELSISISIRYPWLYEKMMKRDAKCCNGHGIKYWHNYLKDFKIESFIPLNDPKPLHIDNLMVELPNLPPGTIRFRLDWCFFEHIDEV</sequence>
<dbReference type="Pfam" id="PF24758">
    <property type="entry name" value="LRR_At5g56370"/>
    <property type="match status" value="1"/>
</dbReference>
<gene>
    <name evidence="2" type="ORF">LWI29_022676</name>
</gene>
<dbReference type="Gene3D" id="3.80.10.10">
    <property type="entry name" value="Ribonuclease Inhibitor"/>
    <property type="match status" value="1"/>
</dbReference>
<dbReference type="SUPFAM" id="SSF52058">
    <property type="entry name" value="L domain-like"/>
    <property type="match status" value="1"/>
</dbReference>
<feature type="domain" description="F-box" evidence="1">
    <location>
        <begin position="23"/>
        <end position="75"/>
    </location>
</feature>
<reference evidence="2" key="1">
    <citation type="journal article" date="2022" name="Plant J.">
        <title>Strategies of tolerance reflected in two North American maple genomes.</title>
        <authorList>
            <person name="McEvoy S.L."/>
            <person name="Sezen U.U."/>
            <person name="Trouern-Trend A."/>
            <person name="McMahon S.M."/>
            <person name="Schaberg P.G."/>
            <person name="Yang J."/>
            <person name="Wegrzyn J.L."/>
            <person name="Swenson N.G."/>
        </authorList>
    </citation>
    <scope>NUCLEOTIDE SEQUENCE</scope>
    <source>
        <strain evidence="2">NS2018</strain>
    </source>
</reference>
<dbReference type="InterPro" id="IPR055411">
    <property type="entry name" value="LRR_FXL15/At3g58940/PEG3-like"/>
</dbReference>
<dbReference type="Pfam" id="PF00646">
    <property type="entry name" value="F-box"/>
    <property type="match status" value="1"/>
</dbReference>
<reference evidence="2" key="2">
    <citation type="submission" date="2023-06" db="EMBL/GenBank/DDBJ databases">
        <authorList>
            <person name="Swenson N.G."/>
            <person name="Wegrzyn J.L."/>
            <person name="Mcevoy S.L."/>
        </authorList>
    </citation>
    <scope>NUCLEOTIDE SEQUENCE</scope>
    <source>
        <strain evidence="2">NS2018</strain>
        <tissue evidence="2">Leaf</tissue>
    </source>
</reference>
<dbReference type="PANTHER" id="PTHR34145">
    <property type="entry name" value="OS02G0105600 PROTEIN"/>
    <property type="match status" value="1"/>
</dbReference>
<evidence type="ECO:0000313" key="3">
    <source>
        <dbReference type="Proteomes" id="UP001168877"/>
    </source>
</evidence>
<protein>
    <recommendedName>
        <fullName evidence="1">F-box domain-containing protein</fullName>
    </recommendedName>
</protein>
<dbReference type="Proteomes" id="UP001168877">
    <property type="component" value="Unassembled WGS sequence"/>
</dbReference>
<accession>A0AA39T728</accession>
<dbReference type="CDD" id="cd22160">
    <property type="entry name" value="F-box_AtFBL13-like"/>
    <property type="match status" value="1"/>
</dbReference>
<dbReference type="InterPro" id="IPR001810">
    <property type="entry name" value="F-box_dom"/>
</dbReference>
<dbReference type="PROSITE" id="PS50181">
    <property type="entry name" value="FBOX"/>
    <property type="match status" value="1"/>
</dbReference>
<dbReference type="Gene3D" id="1.20.1280.50">
    <property type="match status" value="1"/>
</dbReference>
<dbReference type="InterPro" id="IPR032675">
    <property type="entry name" value="LRR_dom_sf"/>
</dbReference>
<dbReference type="AlphaFoldDB" id="A0AA39T728"/>
<dbReference type="InterPro" id="IPR055357">
    <property type="entry name" value="LRR_At1g61320_AtMIF1"/>
</dbReference>
<dbReference type="InterPro" id="IPR053781">
    <property type="entry name" value="F-box_AtFBL13-like"/>
</dbReference>
<evidence type="ECO:0000259" key="1">
    <source>
        <dbReference type="PROSITE" id="PS50181"/>
    </source>
</evidence>
<dbReference type="Pfam" id="PF23622">
    <property type="entry name" value="LRR_At1g61320_AtMIF1"/>
    <property type="match status" value="1"/>
</dbReference>
<dbReference type="SUPFAM" id="SSF81383">
    <property type="entry name" value="F-box domain"/>
    <property type="match status" value="1"/>
</dbReference>
<organism evidence="2 3">
    <name type="scientific">Acer saccharum</name>
    <name type="common">Sugar maple</name>
    <dbReference type="NCBI Taxonomy" id="4024"/>
    <lineage>
        <taxon>Eukaryota</taxon>
        <taxon>Viridiplantae</taxon>
        <taxon>Streptophyta</taxon>
        <taxon>Embryophyta</taxon>
        <taxon>Tracheophyta</taxon>
        <taxon>Spermatophyta</taxon>
        <taxon>Magnoliopsida</taxon>
        <taxon>eudicotyledons</taxon>
        <taxon>Gunneridae</taxon>
        <taxon>Pentapetalae</taxon>
        <taxon>rosids</taxon>
        <taxon>malvids</taxon>
        <taxon>Sapindales</taxon>
        <taxon>Sapindaceae</taxon>
        <taxon>Hippocastanoideae</taxon>
        <taxon>Acereae</taxon>
        <taxon>Acer</taxon>
    </lineage>
</organism>
<dbReference type="PANTHER" id="PTHR34145:SF51">
    <property type="entry name" value="FBD DOMAIN-CONTAINING PROTEIN"/>
    <property type="match status" value="1"/>
</dbReference>
<name>A0AA39T728_ACESA</name>
<dbReference type="InterPro" id="IPR053772">
    <property type="entry name" value="At1g61320/At1g61330-like"/>
</dbReference>
<keyword evidence="3" id="KW-1185">Reference proteome</keyword>
<comment type="caution">
    <text evidence="2">The sequence shown here is derived from an EMBL/GenBank/DDBJ whole genome shotgun (WGS) entry which is preliminary data.</text>
</comment>
<dbReference type="EMBL" id="JAUESC010000003">
    <property type="protein sequence ID" value="KAK0601275.1"/>
    <property type="molecule type" value="Genomic_DNA"/>
</dbReference>
<dbReference type="InterPro" id="IPR036047">
    <property type="entry name" value="F-box-like_dom_sf"/>
</dbReference>